<reference evidence="1 2" key="1">
    <citation type="journal article" date="2014" name="Genome Biol. Evol.">
        <title>Acetic acid bacteria genomes reveal functional traits for adaptation to life in insect guts.</title>
        <authorList>
            <person name="Chouaia B."/>
            <person name="Gaiarsa S."/>
            <person name="Crotti E."/>
            <person name="Comandatore F."/>
            <person name="Degli Esposti M."/>
            <person name="Ricci I."/>
            <person name="Alma A."/>
            <person name="Favia G."/>
            <person name="Bandi C."/>
            <person name="Daffonchio D."/>
        </authorList>
    </citation>
    <scope>NUCLEOTIDE SEQUENCE [LARGE SCALE GENOMIC DNA]</scope>
    <source>
        <strain evidence="2">AM169</strain>
    </source>
</reference>
<gene>
    <name evidence="1" type="ORF">SACS_0976</name>
</gene>
<dbReference type="Proteomes" id="UP000027590">
    <property type="component" value="Unassembled WGS sequence"/>
</dbReference>
<sequence>MIISALSRSVCPAFHHPTEHSSINLGTRQLLTGKQAATQDVT</sequence>
<dbReference type="AlphaFoldDB" id="A0A7U7G5S3"/>
<name>A0A7U7G5S3_9PROT</name>
<evidence type="ECO:0000313" key="2">
    <source>
        <dbReference type="Proteomes" id="UP000027590"/>
    </source>
</evidence>
<organism evidence="1 2">
    <name type="scientific">Parasaccharibacter apium</name>
    <dbReference type="NCBI Taxonomy" id="1510841"/>
    <lineage>
        <taxon>Bacteria</taxon>
        <taxon>Pseudomonadati</taxon>
        <taxon>Pseudomonadota</taxon>
        <taxon>Alphaproteobacteria</taxon>
        <taxon>Acetobacterales</taxon>
        <taxon>Acetobacteraceae</taxon>
        <taxon>Parasaccharibacter</taxon>
    </lineage>
</organism>
<comment type="caution">
    <text evidence="1">The sequence shown here is derived from an EMBL/GenBank/DDBJ whole genome shotgun (WGS) entry which is preliminary data.</text>
</comment>
<accession>A0A7U7G5S3</accession>
<evidence type="ECO:0000313" key="1">
    <source>
        <dbReference type="EMBL" id="CDG33714.1"/>
    </source>
</evidence>
<dbReference type="EMBL" id="CBLY010000006">
    <property type="protein sequence ID" value="CDG33714.1"/>
    <property type="molecule type" value="Genomic_DNA"/>
</dbReference>
<reference evidence="1 2" key="2">
    <citation type="journal article" date="2014" name="PLoS ONE">
        <title>Evolution of mitochondria reconstructed from the energy metabolism of living bacteria.</title>
        <authorList>
            <person name="Degli Esposti M."/>
            <person name="Chouaia B."/>
            <person name="Comandatore F."/>
            <person name="Crotti E."/>
            <person name="Sassera D."/>
            <person name="Lievens P.M."/>
            <person name="Daffonchio D."/>
            <person name="Bandi C."/>
        </authorList>
    </citation>
    <scope>NUCLEOTIDE SEQUENCE [LARGE SCALE GENOMIC DNA]</scope>
    <source>
        <strain evidence="2">AM169</strain>
    </source>
</reference>
<proteinExistence type="predicted"/>
<protein>
    <submittedName>
        <fullName evidence="1">Uncharacterized protein</fullName>
    </submittedName>
</protein>